<dbReference type="RefSeq" id="XP_041160704.1">
    <property type="nucleotide sequence ID" value="XM_041306509.1"/>
</dbReference>
<dbReference type="AlphaFoldDB" id="A0A9P7AT77"/>
<feature type="compositionally biased region" description="Low complexity" evidence="1">
    <location>
        <begin position="205"/>
        <end position="218"/>
    </location>
</feature>
<accession>A0A9P7AT77</accession>
<protein>
    <submittedName>
        <fullName evidence="2">Uncharacterized protein</fullName>
    </submittedName>
</protein>
<dbReference type="GeneID" id="64600273"/>
<dbReference type="OrthoDB" id="2614496at2759"/>
<feature type="region of interest" description="Disordered" evidence="1">
    <location>
        <begin position="150"/>
        <end position="237"/>
    </location>
</feature>
<proteinExistence type="predicted"/>
<keyword evidence="3" id="KW-1185">Reference proteome</keyword>
<evidence type="ECO:0000313" key="2">
    <source>
        <dbReference type="EMBL" id="KAG1794593.1"/>
    </source>
</evidence>
<organism evidence="2 3">
    <name type="scientific">Suillus plorans</name>
    <dbReference type="NCBI Taxonomy" id="116603"/>
    <lineage>
        <taxon>Eukaryota</taxon>
        <taxon>Fungi</taxon>
        <taxon>Dikarya</taxon>
        <taxon>Basidiomycota</taxon>
        <taxon>Agaricomycotina</taxon>
        <taxon>Agaricomycetes</taxon>
        <taxon>Agaricomycetidae</taxon>
        <taxon>Boletales</taxon>
        <taxon>Suillineae</taxon>
        <taxon>Suillaceae</taxon>
        <taxon>Suillus</taxon>
    </lineage>
</organism>
<gene>
    <name evidence="2" type="ORF">HD556DRAFT_1442777</name>
</gene>
<name>A0A9P7AT77_9AGAM</name>
<sequence length="324" mass="35724">MDFARLDSVLDCIALQRGVTADTILAGWLERRENGDSERWRQLDGIPCIIGGLTALLGTLDGRGGTFPWKRLPAILAHRGYTLHHYPENVLMPGKKRPTLVKSKGIHDLTLRERDLLADALKTNTIIIQHVTTDKARRKIMTSREPIIFGEAPQNDSRNPRGRRTFLNGRIDRRGLPRLSMAKTSPEPLSPPAPSHRLHRRKPQVLSPEDSPVVSPVPSRHHSSVESPVPSGCHSPVVSSAPLRRPKLQVFVELPVAPPSWRLKAARQHSLPVSRPETSSLIPQISCLTQLSATTDVVDEEGEVDGLLTQLSATVTAVGTINEE</sequence>
<comment type="caution">
    <text evidence="2">The sequence shown here is derived from an EMBL/GenBank/DDBJ whole genome shotgun (WGS) entry which is preliminary data.</text>
</comment>
<reference evidence="2" key="1">
    <citation type="journal article" date="2020" name="New Phytol.">
        <title>Comparative genomics reveals dynamic genome evolution in host specialist ectomycorrhizal fungi.</title>
        <authorList>
            <person name="Lofgren L.A."/>
            <person name="Nguyen N.H."/>
            <person name="Vilgalys R."/>
            <person name="Ruytinx J."/>
            <person name="Liao H.L."/>
            <person name="Branco S."/>
            <person name="Kuo A."/>
            <person name="LaButti K."/>
            <person name="Lipzen A."/>
            <person name="Andreopoulos W."/>
            <person name="Pangilinan J."/>
            <person name="Riley R."/>
            <person name="Hundley H."/>
            <person name="Na H."/>
            <person name="Barry K."/>
            <person name="Grigoriev I.V."/>
            <person name="Stajich J.E."/>
            <person name="Kennedy P.G."/>
        </authorList>
    </citation>
    <scope>NUCLEOTIDE SEQUENCE</scope>
    <source>
        <strain evidence="2">S12</strain>
    </source>
</reference>
<evidence type="ECO:0000313" key="3">
    <source>
        <dbReference type="Proteomes" id="UP000719766"/>
    </source>
</evidence>
<dbReference type="Proteomes" id="UP000719766">
    <property type="component" value="Unassembled WGS sequence"/>
</dbReference>
<evidence type="ECO:0000256" key="1">
    <source>
        <dbReference type="SAM" id="MobiDB-lite"/>
    </source>
</evidence>
<dbReference type="EMBL" id="JABBWE010000025">
    <property type="protein sequence ID" value="KAG1794593.1"/>
    <property type="molecule type" value="Genomic_DNA"/>
</dbReference>